<keyword evidence="8 10" id="KW-0460">Magnesium</keyword>
<dbReference type="PANTHER" id="PTHR11088:SF60">
    <property type="entry name" value="TRNA DIMETHYLALLYLTRANSFERASE"/>
    <property type="match status" value="1"/>
</dbReference>
<evidence type="ECO:0000256" key="14">
    <source>
        <dbReference type="SAM" id="MobiDB-lite"/>
    </source>
</evidence>
<keyword evidence="16" id="KW-1185">Reference proteome</keyword>
<gene>
    <name evidence="10 15" type="primary">miaA</name>
    <name evidence="15" type="ORF">GCM10023090_28430</name>
</gene>
<keyword evidence="5 10" id="KW-0819">tRNA processing</keyword>
<dbReference type="NCBIfam" id="TIGR00174">
    <property type="entry name" value="miaA"/>
    <property type="match status" value="1"/>
</dbReference>
<name>A0ABP8LG15_9BURK</name>
<feature type="region of interest" description="Disordered" evidence="14">
    <location>
        <begin position="184"/>
        <end position="208"/>
    </location>
</feature>
<dbReference type="InterPro" id="IPR039657">
    <property type="entry name" value="Dimethylallyltransferase"/>
</dbReference>
<evidence type="ECO:0000256" key="13">
    <source>
        <dbReference type="RuleBase" id="RU003785"/>
    </source>
</evidence>
<dbReference type="Pfam" id="PF01715">
    <property type="entry name" value="IPPT"/>
    <property type="match status" value="1"/>
</dbReference>
<dbReference type="InterPro" id="IPR018022">
    <property type="entry name" value="IPT"/>
</dbReference>
<feature type="binding site" evidence="10">
    <location>
        <begin position="16"/>
        <end position="21"/>
    </location>
    <ligand>
        <name>substrate</name>
    </ligand>
</feature>
<feature type="compositionally biased region" description="Polar residues" evidence="14">
    <location>
        <begin position="193"/>
        <end position="204"/>
    </location>
</feature>
<accession>A0ABP8LG15</accession>
<evidence type="ECO:0000256" key="6">
    <source>
        <dbReference type="ARBA" id="ARBA00022741"/>
    </source>
</evidence>
<dbReference type="RefSeq" id="WP_345066607.1">
    <property type="nucleotide sequence ID" value="NZ_BAABEX010000029.1"/>
</dbReference>
<keyword evidence="7 10" id="KW-0067">ATP-binding</keyword>
<sequence length="331" mass="35628">MPVLDRIRALALAGPTASGKTAGALALAAVIGRQVPVEIISVDSALVYRGMDVGTAKPTPEERAAVPHHLIDIRDPLQAYSAAEFVHDTEALITAIRARGALPLLVGGTMLYFKALFEGIDDMPAADPAVRAALDARAAVEGWPALHAELARVDPATAARLAPGDSQRIQRALEVWQVSGRPLSSFHQRSERQATQGAEGSTAGQPDIPLFSLEPTDRAWLHARIAQRFDAMLAHGLLDEVSALRARGDLHPDLPSMRCVGYRQSWEYLDGQCSRAELRERGIAATRQLAKRQVTWLRSMPARHVVAADQPQAVATLVATVLDRLRGTAPA</sequence>
<dbReference type="InterPro" id="IPR027417">
    <property type="entry name" value="P-loop_NTPase"/>
</dbReference>
<evidence type="ECO:0000256" key="8">
    <source>
        <dbReference type="ARBA" id="ARBA00022842"/>
    </source>
</evidence>
<feature type="site" description="Interaction with substrate tRNA" evidence="10">
    <location>
        <position position="109"/>
    </location>
</feature>
<dbReference type="EC" id="2.5.1.75" evidence="10"/>
<feature type="binding site" evidence="10">
    <location>
        <begin position="14"/>
        <end position="21"/>
    </location>
    <ligand>
        <name>ATP</name>
        <dbReference type="ChEBI" id="CHEBI:30616"/>
    </ligand>
</feature>
<evidence type="ECO:0000256" key="9">
    <source>
        <dbReference type="ARBA" id="ARBA00049563"/>
    </source>
</evidence>
<evidence type="ECO:0000256" key="10">
    <source>
        <dbReference type="HAMAP-Rule" id="MF_00185"/>
    </source>
</evidence>
<dbReference type="HAMAP" id="MF_00185">
    <property type="entry name" value="IPP_trans"/>
    <property type="match status" value="1"/>
</dbReference>
<comment type="function">
    <text evidence="2 10 12">Catalyzes the transfer of a dimethylallyl group onto the adenine at position 37 in tRNAs that read codons beginning with uridine, leading to the formation of N6-(dimethylallyl)adenosine (i(6)A).</text>
</comment>
<evidence type="ECO:0000256" key="4">
    <source>
        <dbReference type="ARBA" id="ARBA00022679"/>
    </source>
</evidence>
<dbReference type="EMBL" id="BAABEX010000029">
    <property type="protein sequence ID" value="GAA4428970.1"/>
    <property type="molecule type" value="Genomic_DNA"/>
</dbReference>
<organism evidence="15 16">
    <name type="scientific">Acidovorax lacteus</name>
    <dbReference type="NCBI Taxonomy" id="1924988"/>
    <lineage>
        <taxon>Bacteria</taxon>
        <taxon>Pseudomonadati</taxon>
        <taxon>Pseudomonadota</taxon>
        <taxon>Betaproteobacteria</taxon>
        <taxon>Burkholderiales</taxon>
        <taxon>Comamonadaceae</taxon>
        <taxon>Acidovorax</taxon>
    </lineage>
</organism>
<comment type="caution">
    <text evidence="10">Lacks conserved residue(s) required for the propagation of feature annotation.</text>
</comment>
<feature type="region of interest" description="Interaction with substrate tRNA" evidence="10">
    <location>
        <begin position="258"/>
        <end position="263"/>
    </location>
</feature>
<evidence type="ECO:0000256" key="1">
    <source>
        <dbReference type="ARBA" id="ARBA00001946"/>
    </source>
</evidence>
<comment type="catalytic activity">
    <reaction evidence="9 10 11">
        <text>adenosine(37) in tRNA + dimethylallyl diphosphate = N(6)-dimethylallyladenosine(37) in tRNA + diphosphate</text>
        <dbReference type="Rhea" id="RHEA:26482"/>
        <dbReference type="Rhea" id="RHEA-COMP:10162"/>
        <dbReference type="Rhea" id="RHEA-COMP:10375"/>
        <dbReference type="ChEBI" id="CHEBI:33019"/>
        <dbReference type="ChEBI" id="CHEBI:57623"/>
        <dbReference type="ChEBI" id="CHEBI:74411"/>
        <dbReference type="ChEBI" id="CHEBI:74415"/>
        <dbReference type="EC" id="2.5.1.75"/>
    </reaction>
</comment>
<evidence type="ECO:0000256" key="3">
    <source>
        <dbReference type="ARBA" id="ARBA00005842"/>
    </source>
</evidence>
<evidence type="ECO:0000313" key="16">
    <source>
        <dbReference type="Proteomes" id="UP001501788"/>
    </source>
</evidence>
<comment type="similarity">
    <text evidence="3 10 13">Belongs to the IPP transferase family.</text>
</comment>
<evidence type="ECO:0000256" key="12">
    <source>
        <dbReference type="RuleBase" id="RU003784"/>
    </source>
</evidence>
<protein>
    <recommendedName>
        <fullName evidence="10">tRNA dimethylallyltransferase</fullName>
        <ecNumber evidence="10">2.5.1.75</ecNumber>
    </recommendedName>
    <alternativeName>
        <fullName evidence="10">Dimethylallyl diphosphate:tRNA dimethylallyltransferase</fullName>
        <shortName evidence="10">DMAPP:tRNA dimethylallyltransferase</shortName>
        <shortName evidence="10">DMATase</shortName>
    </alternativeName>
    <alternativeName>
        <fullName evidence="10">Isopentenyl-diphosphate:tRNA isopentenyltransferase</fullName>
        <shortName evidence="10">IPP transferase</shortName>
        <shortName evidence="10">IPPT</shortName>
        <shortName evidence="10">IPTase</shortName>
    </alternativeName>
</protein>
<evidence type="ECO:0000256" key="2">
    <source>
        <dbReference type="ARBA" id="ARBA00003213"/>
    </source>
</evidence>
<feature type="region of interest" description="Interaction with substrate tRNA" evidence="10">
    <location>
        <begin position="43"/>
        <end position="46"/>
    </location>
</feature>
<feature type="region of interest" description="Interaction with substrate tRNA" evidence="10">
    <location>
        <begin position="167"/>
        <end position="171"/>
    </location>
</feature>
<dbReference type="PANTHER" id="PTHR11088">
    <property type="entry name" value="TRNA DIMETHYLALLYLTRANSFERASE"/>
    <property type="match status" value="1"/>
</dbReference>
<dbReference type="Proteomes" id="UP001501788">
    <property type="component" value="Unassembled WGS sequence"/>
</dbReference>
<evidence type="ECO:0000256" key="11">
    <source>
        <dbReference type="RuleBase" id="RU003783"/>
    </source>
</evidence>
<feature type="site" description="Interaction with substrate tRNA" evidence="10">
    <location>
        <position position="131"/>
    </location>
</feature>
<dbReference type="Gene3D" id="3.40.50.300">
    <property type="entry name" value="P-loop containing nucleotide triphosphate hydrolases"/>
    <property type="match status" value="1"/>
</dbReference>
<comment type="subunit">
    <text evidence="10">Monomer.</text>
</comment>
<dbReference type="Gene3D" id="1.10.20.140">
    <property type="match status" value="1"/>
</dbReference>
<dbReference type="SUPFAM" id="SSF52540">
    <property type="entry name" value="P-loop containing nucleoside triphosphate hydrolases"/>
    <property type="match status" value="1"/>
</dbReference>
<evidence type="ECO:0000256" key="5">
    <source>
        <dbReference type="ARBA" id="ARBA00022694"/>
    </source>
</evidence>
<evidence type="ECO:0000313" key="15">
    <source>
        <dbReference type="EMBL" id="GAA4428970.1"/>
    </source>
</evidence>
<keyword evidence="6 10" id="KW-0547">Nucleotide-binding</keyword>
<proteinExistence type="inferred from homology"/>
<evidence type="ECO:0000256" key="7">
    <source>
        <dbReference type="ARBA" id="ARBA00022840"/>
    </source>
</evidence>
<reference evidence="16" key="1">
    <citation type="journal article" date="2019" name="Int. J. Syst. Evol. Microbiol.">
        <title>The Global Catalogue of Microorganisms (GCM) 10K type strain sequencing project: providing services to taxonomists for standard genome sequencing and annotation.</title>
        <authorList>
            <consortium name="The Broad Institute Genomics Platform"/>
            <consortium name="The Broad Institute Genome Sequencing Center for Infectious Disease"/>
            <person name="Wu L."/>
            <person name="Ma J."/>
        </authorList>
    </citation>
    <scope>NUCLEOTIDE SEQUENCE [LARGE SCALE GENOMIC DNA]</scope>
    <source>
        <strain evidence="16">JCM 31890</strain>
    </source>
</reference>
<keyword evidence="4 10" id="KW-0808">Transferase</keyword>
<comment type="caution">
    <text evidence="15">The sequence shown here is derived from an EMBL/GenBank/DDBJ whole genome shotgun (WGS) entry which is preliminary data.</text>
</comment>
<comment type="cofactor">
    <cofactor evidence="1 10">
        <name>Mg(2+)</name>
        <dbReference type="ChEBI" id="CHEBI:18420"/>
    </cofactor>
</comment>